<organism evidence="1 2">
    <name type="scientific">Zarea fungicola</name>
    <dbReference type="NCBI Taxonomy" id="93591"/>
    <lineage>
        <taxon>Eukaryota</taxon>
        <taxon>Fungi</taxon>
        <taxon>Dikarya</taxon>
        <taxon>Ascomycota</taxon>
        <taxon>Pezizomycotina</taxon>
        <taxon>Sordariomycetes</taxon>
        <taxon>Hypocreomycetidae</taxon>
        <taxon>Hypocreales</taxon>
        <taxon>Cordycipitaceae</taxon>
        <taxon>Zarea</taxon>
    </lineage>
</organism>
<keyword evidence="2" id="KW-1185">Reference proteome</keyword>
<accession>A0ACC1NKR2</accession>
<name>A0ACC1NKR2_9HYPO</name>
<gene>
    <name evidence="1" type="ORF">NQ176_g2960</name>
</gene>
<protein>
    <submittedName>
        <fullName evidence="1">Uncharacterized protein</fullName>
    </submittedName>
</protein>
<proteinExistence type="predicted"/>
<sequence length="123" mass="13136">MLFVKDGVIYTAERGVLLGITRKTVFDVARANNIQVRVEVVPVELAFQADEIFMSTTAGGVMPITSLDGKPVGDGKVGPITKLIWDGYWALHYDAKLTIAVDYAAGKSNGLNGHAKTNGEAQA</sequence>
<dbReference type="EMBL" id="JANJQO010000242">
    <property type="protein sequence ID" value="KAJ2979910.1"/>
    <property type="molecule type" value="Genomic_DNA"/>
</dbReference>
<evidence type="ECO:0000313" key="1">
    <source>
        <dbReference type="EMBL" id="KAJ2979910.1"/>
    </source>
</evidence>
<dbReference type="Proteomes" id="UP001143910">
    <property type="component" value="Unassembled WGS sequence"/>
</dbReference>
<comment type="caution">
    <text evidence="1">The sequence shown here is derived from an EMBL/GenBank/DDBJ whole genome shotgun (WGS) entry which is preliminary data.</text>
</comment>
<evidence type="ECO:0000313" key="2">
    <source>
        <dbReference type="Proteomes" id="UP001143910"/>
    </source>
</evidence>
<reference evidence="1" key="1">
    <citation type="submission" date="2022-08" db="EMBL/GenBank/DDBJ databases">
        <title>Genome Sequence of Lecanicillium fungicola.</title>
        <authorList>
            <person name="Buettner E."/>
        </authorList>
    </citation>
    <scope>NUCLEOTIDE SEQUENCE</scope>
    <source>
        <strain evidence="1">Babe33</strain>
    </source>
</reference>